<evidence type="ECO:0000313" key="3">
    <source>
        <dbReference type="Proteomes" id="UP000221653"/>
    </source>
</evidence>
<dbReference type="GO" id="GO:0005829">
    <property type="term" value="C:cytosol"/>
    <property type="evidence" value="ECO:0007669"/>
    <property type="project" value="TreeGrafter"/>
</dbReference>
<reference evidence="2 3" key="1">
    <citation type="submission" date="2017-10" db="EMBL/GenBank/DDBJ databases">
        <title>Sequencing the genomes of 1000 actinobacteria strains.</title>
        <authorList>
            <person name="Klenk H.-P."/>
        </authorList>
    </citation>
    <scope>NUCLEOTIDE SEQUENCE [LARGE SCALE GENOMIC DNA]</scope>
    <source>
        <strain evidence="2 3">DSM 20688</strain>
    </source>
</reference>
<dbReference type="PANTHER" id="PTHR43364:SF18">
    <property type="entry name" value="OXIDOREDUCTASE"/>
    <property type="match status" value="1"/>
</dbReference>
<dbReference type="AlphaFoldDB" id="A0A2A9DS17"/>
<dbReference type="EMBL" id="PDJF01000001">
    <property type="protein sequence ID" value="PFG28709.1"/>
    <property type="molecule type" value="Genomic_DNA"/>
</dbReference>
<dbReference type="PANTHER" id="PTHR43364">
    <property type="entry name" value="NADH-SPECIFIC METHYLGLYOXAL REDUCTASE-RELATED"/>
    <property type="match status" value="1"/>
</dbReference>
<proteinExistence type="predicted"/>
<evidence type="ECO:0000313" key="2">
    <source>
        <dbReference type="EMBL" id="PFG28709.1"/>
    </source>
</evidence>
<comment type="caution">
    <text evidence="2">The sequence shown here is derived from an EMBL/GenBank/DDBJ whole genome shotgun (WGS) entry which is preliminary data.</text>
</comment>
<organism evidence="2 3">
    <name type="scientific">Corynebacterium renale</name>
    <dbReference type="NCBI Taxonomy" id="1724"/>
    <lineage>
        <taxon>Bacteria</taxon>
        <taxon>Bacillati</taxon>
        <taxon>Actinomycetota</taxon>
        <taxon>Actinomycetes</taxon>
        <taxon>Mycobacteriales</taxon>
        <taxon>Corynebacteriaceae</taxon>
        <taxon>Corynebacterium</taxon>
    </lineage>
</organism>
<gene>
    <name evidence="2" type="ORF">ATK06_1829</name>
</gene>
<sequence>MRVSSVGLGTGSWGEEVSVDVAAAMAREFCSAGGTLIDVSSAYGGGQSEIMVAKALRGIPRSELVLSSAGGIDPTKPVGQRVDASRRHLLAQLDRSLASLRTDFLDLWSVAYWDPGVPVEEVVAVLEYAVDSGRVRYAGVRDYTGWQLALTASEAGLPIVSVQNEYSLVVRGIEMDVVPAAEYMGIGIIAAAPLAHGALYGSRAADGHPPAALQPYAGRRTDTISDALRTAADGLGVNPAAVAQAWVRQRPAVASVIVGGREVEHIVSAVENASLVLPRAIERALTDVSH</sequence>
<dbReference type="InterPro" id="IPR036812">
    <property type="entry name" value="NAD(P)_OxRdtase_dom_sf"/>
</dbReference>
<dbReference type="Proteomes" id="UP000221653">
    <property type="component" value="Unassembled WGS sequence"/>
</dbReference>
<dbReference type="SUPFAM" id="SSF51430">
    <property type="entry name" value="NAD(P)-linked oxidoreductase"/>
    <property type="match status" value="1"/>
</dbReference>
<protein>
    <submittedName>
        <fullName evidence="2">Aryl-alcohol dehydrogenase-like predicted oxidoreductase</fullName>
    </submittedName>
</protein>
<dbReference type="InterPro" id="IPR050523">
    <property type="entry name" value="AKR_Detox_Biosynth"/>
</dbReference>
<name>A0A2A9DS17_9CORY</name>
<dbReference type="STRING" id="1724.GCA_001044175_00467"/>
<evidence type="ECO:0000259" key="1">
    <source>
        <dbReference type="Pfam" id="PF00248"/>
    </source>
</evidence>
<dbReference type="Gene3D" id="3.20.20.100">
    <property type="entry name" value="NADP-dependent oxidoreductase domain"/>
    <property type="match status" value="1"/>
</dbReference>
<dbReference type="Pfam" id="PF00248">
    <property type="entry name" value="Aldo_ket_red"/>
    <property type="match status" value="1"/>
</dbReference>
<keyword evidence="3" id="KW-1185">Reference proteome</keyword>
<feature type="domain" description="NADP-dependent oxidoreductase" evidence="1">
    <location>
        <begin position="6"/>
        <end position="277"/>
    </location>
</feature>
<accession>A0A2A9DS17</accession>
<dbReference type="InterPro" id="IPR023210">
    <property type="entry name" value="NADP_OxRdtase_dom"/>
</dbReference>